<keyword evidence="1" id="KW-0614">Plasmid</keyword>
<sequence>MYVMDFKNKIFNLMKINNLYLVSLLLMVFLSISCQHEEIRPKLSDARWNVSTNGNIGITKYASFVNLSQGSTYSAWILDDSTKNQVYFLDGNIKITDLDYTKFIREDQSRISSDNTIHLLFNRAGEYEVNLYNSFEDSVYYIGNDTINAEFIDGEWQIAKTFTIDVYDSIQAAVEVYNGNEELLYSFSKEELNDLEQDTTKWPVIDVEAGGYLELVDSTKVGRPTARSWIASGAQVSDQGAIRSKVNYYSLGTFTTAISSNRSGDGIPTGYAFRRLPYYVNVIQSSHPFQIVGSLKELPDQTIQVTTNGEISKLINEEDNFKVVVENDNGFKEQIKVLSATIDSRHKYLINLKLAGEIYNSDRITVSWDGDISSRDERKLEAFEDVPVEMYVVDLCEDQQVFGFEAGSLMASNWAFRWDTPMKTAQVIPASQAPAGVHENSKYVLEVDVDNGASGRVLMDTKTKLPLVKGQMYTFSYRYNTPSDNPSNVGGSPIFLPWSVSGYPSLWVNYGKSGQWTSYSKTFEYTGSDVEINFMLTFFLTGGDNGLSKVYIDNLSLILAEPRP</sequence>
<accession>A0ABN6LLH3</accession>
<gene>
    <name evidence="1" type="ORF">PEPS_45720</name>
</gene>
<organism evidence="1 2">
    <name type="scientific">Persicobacter psychrovividus</name>
    <dbReference type="NCBI Taxonomy" id="387638"/>
    <lineage>
        <taxon>Bacteria</taxon>
        <taxon>Pseudomonadati</taxon>
        <taxon>Bacteroidota</taxon>
        <taxon>Cytophagia</taxon>
        <taxon>Cytophagales</taxon>
        <taxon>Persicobacteraceae</taxon>
        <taxon>Persicobacter</taxon>
    </lineage>
</organism>
<keyword evidence="2" id="KW-1185">Reference proteome</keyword>
<dbReference type="SUPFAM" id="SSF49785">
    <property type="entry name" value="Galactose-binding domain-like"/>
    <property type="match status" value="1"/>
</dbReference>
<evidence type="ECO:0008006" key="3">
    <source>
        <dbReference type="Google" id="ProtNLM"/>
    </source>
</evidence>
<geneLocation type="plasmid" evidence="1 2">
    <name>pPP8</name>
</geneLocation>
<reference evidence="1 2" key="1">
    <citation type="submission" date="2021-12" db="EMBL/GenBank/DDBJ databases">
        <title>Genome sequencing of bacteria with rrn-lacking chromosome and rrn-plasmid.</title>
        <authorList>
            <person name="Anda M."/>
            <person name="Iwasaki W."/>
        </authorList>
    </citation>
    <scope>NUCLEOTIDE SEQUENCE [LARGE SCALE GENOMIC DNA]</scope>
    <source>
        <strain evidence="1 2">NBRC 101262</strain>
        <plasmid evidence="1 2">pPP8</plasmid>
    </source>
</reference>
<dbReference type="EMBL" id="AP025300">
    <property type="protein sequence ID" value="BDD02292.1"/>
    <property type="molecule type" value="Genomic_DNA"/>
</dbReference>
<dbReference type="Gene3D" id="2.60.120.260">
    <property type="entry name" value="Galactose-binding domain-like"/>
    <property type="match status" value="1"/>
</dbReference>
<name>A0ABN6LLH3_9BACT</name>
<evidence type="ECO:0000313" key="1">
    <source>
        <dbReference type="EMBL" id="BDD02292.1"/>
    </source>
</evidence>
<protein>
    <recommendedName>
        <fullName evidence="3">CBM-cenC domain-containing protein</fullName>
    </recommendedName>
</protein>
<proteinExistence type="predicted"/>
<dbReference type="InterPro" id="IPR008979">
    <property type="entry name" value="Galactose-bd-like_sf"/>
</dbReference>
<dbReference type="Proteomes" id="UP001354989">
    <property type="component" value="Plasmid pPP8"/>
</dbReference>
<dbReference type="PROSITE" id="PS51257">
    <property type="entry name" value="PROKAR_LIPOPROTEIN"/>
    <property type="match status" value="1"/>
</dbReference>
<evidence type="ECO:0000313" key="2">
    <source>
        <dbReference type="Proteomes" id="UP001354989"/>
    </source>
</evidence>